<evidence type="ECO:0008006" key="8">
    <source>
        <dbReference type="Google" id="ProtNLM"/>
    </source>
</evidence>
<protein>
    <recommendedName>
        <fullName evidence="8">Nuclear pore complex protein Nup205</fullName>
    </recommendedName>
</protein>
<name>A0ABP1S8V4_9HEXA</name>
<feature type="region of interest" description="Disordered" evidence="5">
    <location>
        <begin position="1551"/>
        <end position="1585"/>
    </location>
</feature>
<evidence type="ECO:0000256" key="1">
    <source>
        <dbReference type="ARBA" id="ARBA00004123"/>
    </source>
</evidence>
<evidence type="ECO:0000256" key="2">
    <source>
        <dbReference type="ARBA" id="ARBA00005892"/>
    </source>
</evidence>
<dbReference type="Pfam" id="PF11894">
    <property type="entry name" value="Nup192"/>
    <property type="match status" value="4"/>
</dbReference>
<accession>A0ABP1S8V4</accession>
<evidence type="ECO:0000313" key="7">
    <source>
        <dbReference type="Proteomes" id="UP001642540"/>
    </source>
</evidence>
<sequence length="1927" mass="218980">MDKPHQDESVTSGLPVSDVTIGSGELWFLPKELHETLEKIMREAEPTEQLIREVDRVLTRHLTDFASLFEIKPPNPVDREELKKLGKEGTYLKGLSGKQVVGYTLVNEAMLLSDLFAINEFLALDLLTVAENERENYAGWPRGLIAVTMFYEGRLWLIASLYKIIRLFPGRTWNYRLHPSILQSFQRALNSVFREDVMDRLITLLERYNLDTEFSKLESSLALGDFRHRRTVTTFLLDIRKSLANSIFCYVAQRKELRWVEVMRILDYLKEHISFPAGEQKQGKIMKDDVILITSILFITEQKLHPRDCNVEFGLSLRKYLRENEELFKCMEIWELFRLDFVINAYKVPTDSGPQSAPPTPAAGPHGDSFFSNSSSTPTAKSLLDEDSDFELTRNVFGFLQKEIFSKPELYAEDELLSEIFHSFFTDFITYMPLKINEMKYRSEEAAKTLLICQTQGINPAALESRVPEYESFLECLSEFYEHDQHELGRFYFLDNNVQFLPLSKLVRSCCMESSGMVLPAIRFLKGVSNGNPTAMFEILRQDGHNISLEHFFDSILKYANSFSGTCTQHLGFHRGVAQAPVSTSVSPMNPIEIQGFCEYLRLLQTVCAKHEGARTFLISQKAEWIRKLMEMTKMTEIPREIRASMLNTLSAIIGEELLSPDVVSTLWSMFYTSKLVDPTGMSGADLREELEEKETRLENYSLTIGMLRMMTSLVKSRFQPKEFISLEGYVAASENVDKGIILPYIYYVTDCVFLKAPYRVYKDPTEKWLMLKLSASIISILLDYIPNLMLQLLCESPLIRMLLNIISGCAVVHELSHSTGVGLHVHVDECALECLDLLHRALQRQPFYLMQRHRQEMRGGPALVGIHDIIMTIGGSSGKPDYILSILRFIDTLMTPEHRLAALKILNLIVNGHSELDSHIHAALDWQEELSAVFRHTLIETLYDQDDDEIIEELKVYVLKLLRTSVQHPAPNIGFFLLGVDRLKMDYHHENRIRTLLYALLETSAHVPQSFYTLLILLKDGRLSQATLRYLQRSHFFQNLIEEGHLEEMEFDSLCYFLKSLAIQLKSEGNASTLASSCFGKLEQVLERIEMDNQCVEMPILAIFDVPLLQQAILGCEFVDVELKTRLIRVETLEELLKEEIDKLGKSNRDRYLRSRKSLQLETNMILNFAQEVNLFRKTEGRKLLAFDGWCQVVEVLMLMSDLPMKYEFVTNVLRLLLNKALQTKSKSLNSDLFHHLAAGTVLKGTAVLKQIREGESSNQLNHRQTPLFRNLINNLAQWVSSVQSQKVRGTLYAALLYVISMLTEPTTTMVVCQESFPLILDVVAKDCCEAQETGKLQALFLMGEILRYATQRGMMATGESSSNPDPGTGYTQSEDDLNITDVDGLNSFVAGLNKTGLSSTRVEQQPQRLNPTYLDKNPTASMDSILSSVLTNGFLSSIVESFCLVDDNDLVTFLTTPQLNQTANREMRAFFVFEAKMSMLTRLSQSGYRAVRHLLDLSLIKRLMDMNVFALHNIQSEDDEFGYGYEGSDEVRRRRDAGREPPLQVLFSRNGTDFDSKSSTTSQTAFPNSNQVQTRGKEGDGTETRRTTFSLLLSGSQQNIRDSLFVQVFKLFHVMLDVASGNILILEQILQFLKRHDQAVSNCVSQRSLFHSGNNLEKNATAFLLTSLITKLSQSVPPAAAPTDLNPSPSALKMFASNSVLKLSLLNVLRIQAQRNRTNERLVKIVKNVLLFLYYHSRSKENSRGGRYGGSDKLLPPTRNVVLTNKLEMDHLLRDSEEKCSIGVIIQLVSDCALHIANSQLREKVSSVVAAFEGVDQLASDNLGLAFSSSTVFQILSEHGLVDMTNIIEVGLSLIYFHVEIFLKEFSAQRRTEARIWKQQLHDKVETSLGKQVTDACKKIPESEYIETMLLKLRRFAMGSDPAAP</sequence>
<keyword evidence="3" id="KW-0813">Transport</keyword>
<organism evidence="6 7">
    <name type="scientific">Orchesella dallaii</name>
    <dbReference type="NCBI Taxonomy" id="48710"/>
    <lineage>
        <taxon>Eukaryota</taxon>
        <taxon>Metazoa</taxon>
        <taxon>Ecdysozoa</taxon>
        <taxon>Arthropoda</taxon>
        <taxon>Hexapoda</taxon>
        <taxon>Collembola</taxon>
        <taxon>Entomobryomorpha</taxon>
        <taxon>Entomobryoidea</taxon>
        <taxon>Orchesellidae</taxon>
        <taxon>Orchesellinae</taxon>
        <taxon>Orchesella</taxon>
    </lineage>
</organism>
<comment type="caution">
    <text evidence="6">The sequence shown here is derived from an EMBL/GenBank/DDBJ whole genome shotgun (WGS) entry which is preliminary data.</text>
</comment>
<dbReference type="EMBL" id="CAXLJM020000164">
    <property type="protein sequence ID" value="CAL8147356.1"/>
    <property type="molecule type" value="Genomic_DNA"/>
</dbReference>
<dbReference type="PANTHER" id="PTHR31344:SF0">
    <property type="entry name" value="NUCLEAR PORE COMPLEX PROTEIN NUP205"/>
    <property type="match status" value="1"/>
</dbReference>
<feature type="region of interest" description="Disordered" evidence="5">
    <location>
        <begin position="352"/>
        <end position="380"/>
    </location>
</feature>
<proteinExistence type="inferred from homology"/>
<comment type="subcellular location">
    <subcellularLocation>
        <location evidence="1">Nucleus</location>
    </subcellularLocation>
</comment>
<comment type="similarity">
    <text evidence="2">Belongs to the NUP186/NUP192/NUP205 family.</text>
</comment>
<feature type="compositionally biased region" description="Polar residues" evidence="5">
    <location>
        <begin position="1360"/>
        <end position="1374"/>
    </location>
</feature>
<keyword evidence="4" id="KW-0539">Nucleus</keyword>
<evidence type="ECO:0000256" key="4">
    <source>
        <dbReference type="ARBA" id="ARBA00023242"/>
    </source>
</evidence>
<keyword evidence="7" id="KW-1185">Reference proteome</keyword>
<evidence type="ECO:0000256" key="5">
    <source>
        <dbReference type="SAM" id="MobiDB-lite"/>
    </source>
</evidence>
<feature type="region of interest" description="Disordered" evidence="5">
    <location>
        <begin position="1358"/>
        <end position="1377"/>
    </location>
</feature>
<evidence type="ECO:0000313" key="6">
    <source>
        <dbReference type="EMBL" id="CAL8147356.1"/>
    </source>
</evidence>
<dbReference type="InterPro" id="IPR021827">
    <property type="entry name" value="Nup186/Nup192/Nup205"/>
</dbReference>
<feature type="compositionally biased region" description="Polar residues" evidence="5">
    <location>
        <begin position="1551"/>
        <end position="1576"/>
    </location>
</feature>
<reference evidence="6 7" key="1">
    <citation type="submission" date="2024-08" db="EMBL/GenBank/DDBJ databases">
        <authorList>
            <person name="Cucini C."/>
            <person name="Frati F."/>
        </authorList>
    </citation>
    <scope>NUCLEOTIDE SEQUENCE [LARGE SCALE GENOMIC DNA]</scope>
</reference>
<dbReference type="PANTHER" id="PTHR31344">
    <property type="entry name" value="NUCLEAR PORE COMPLEX PROTEIN NUP205"/>
    <property type="match status" value="1"/>
</dbReference>
<feature type="compositionally biased region" description="Polar residues" evidence="5">
    <location>
        <begin position="370"/>
        <end position="380"/>
    </location>
</feature>
<dbReference type="Proteomes" id="UP001642540">
    <property type="component" value="Unassembled WGS sequence"/>
</dbReference>
<gene>
    <name evidence="6" type="ORF">ODALV1_LOCUS31118</name>
</gene>
<evidence type="ECO:0000256" key="3">
    <source>
        <dbReference type="ARBA" id="ARBA00022448"/>
    </source>
</evidence>